<proteinExistence type="predicted"/>
<feature type="compositionally biased region" description="Polar residues" evidence="1">
    <location>
        <begin position="117"/>
        <end position="127"/>
    </location>
</feature>
<name>A0A8H3IQK9_9LECA</name>
<feature type="region of interest" description="Disordered" evidence="1">
    <location>
        <begin position="113"/>
        <end position="222"/>
    </location>
</feature>
<feature type="region of interest" description="Disordered" evidence="1">
    <location>
        <begin position="1"/>
        <end position="23"/>
    </location>
</feature>
<feature type="region of interest" description="Disordered" evidence="1">
    <location>
        <begin position="50"/>
        <end position="81"/>
    </location>
</feature>
<feature type="compositionally biased region" description="Basic and acidic residues" evidence="1">
    <location>
        <begin position="484"/>
        <end position="499"/>
    </location>
</feature>
<comment type="caution">
    <text evidence="2">The sequence shown here is derived from an EMBL/GenBank/DDBJ whole genome shotgun (WGS) entry which is preliminary data.</text>
</comment>
<evidence type="ECO:0000313" key="2">
    <source>
        <dbReference type="EMBL" id="CAF9927818.1"/>
    </source>
</evidence>
<keyword evidence="3" id="KW-1185">Reference proteome</keyword>
<feature type="region of interest" description="Disordered" evidence="1">
    <location>
        <begin position="238"/>
        <end position="417"/>
    </location>
</feature>
<feature type="compositionally biased region" description="Basic and acidic residues" evidence="1">
    <location>
        <begin position="172"/>
        <end position="181"/>
    </location>
</feature>
<feature type="region of interest" description="Disordered" evidence="1">
    <location>
        <begin position="550"/>
        <end position="576"/>
    </location>
</feature>
<dbReference type="OrthoDB" id="5296at2759"/>
<feature type="compositionally biased region" description="Low complexity" evidence="1">
    <location>
        <begin position="385"/>
        <end position="395"/>
    </location>
</feature>
<feature type="compositionally biased region" description="Polar residues" evidence="1">
    <location>
        <begin position="325"/>
        <end position="343"/>
    </location>
</feature>
<feature type="compositionally biased region" description="Pro residues" evidence="1">
    <location>
        <begin position="396"/>
        <end position="405"/>
    </location>
</feature>
<reference evidence="2" key="1">
    <citation type="submission" date="2021-03" db="EMBL/GenBank/DDBJ databases">
        <authorList>
            <person name="Tagirdzhanova G."/>
        </authorList>
    </citation>
    <scope>NUCLEOTIDE SEQUENCE</scope>
</reference>
<organism evidence="2 3">
    <name type="scientific">Gomphillus americanus</name>
    <dbReference type="NCBI Taxonomy" id="1940652"/>
    <lineage>
        <taxon>Eukaryota</taxon>
        <taxon>Fungi</taxon>
        <taxon>Dikarya</taxon>
        <taxon>Ascomycota</taxon>
        <taxon>Pezizomycotina</taxon>
        <taxon>Lecanoromycetes</taxon>
        <taxon>OSLEUM clade</taxon>
        <taxon>Ostropomycetidae</taxon>
        <taxon>Ostropales</taxon>
        <taxon>Graphidaceae</taxon>
        <taxon>Gomphilloideae</taxon>
        <taxon>Gomphillus</taxon>
    </lineage>
</organism>
<dbReference type="EMBL" id="CAJPDQ010000028">
    <property type="protein sequence ID" value="CAF9927818.1"/>
    <property type="molecule type" value="Genomic_DNA"/>
</dbReference>
<feature type="compositionally biased region" description="Polar residues" evidence="1">
    <location>
        <begin position="366"/>
        <end position="376"/>
    </location>
</feature>
<feature type="region of interest" description="Disordered" evidence="1">
    <location>
        <begin position="444"/>
        <end position="524"/>
    </location>
</feature>
<gene>
    <name evidence="2" type="ORF">GOMPHAMPRED_004505</name>
</gene>
<protein>
    <submittedName>
        <fullName evidence="2">Uncharacterized protein</fullName>
    </submittedName>
</protein>
<dbReference type="Proteomes" id="UP000664169">
    <property type="component" value="Unassembled WGS sequence"/>
</dbReference>
<sequence>MSSSTNNGNLKYHPQSISNIPDHGRHWRGQIQEIHNEKYNAIPVRLRRRWPPPPTVEDETISLSREHSPVLPALDEGEAQKRGAIDQMPILFEIGKEQEIGQTEVFSKRKLKEGYSRLSSDESSNPETPVDFEISDSNSKEYFKPTKASKSHSTNSSAVDTPKGRPQPGTKKTGDKTHTMHTDSALKSSKDSKLPRSFNPGETHTAASTHHLYPGTLEELKARPRETEYLGYAQRQRTMSGSDNAPVHRPTNARHMSALGYSGESETPSFPRDHPVIYASPINAYSRSMPPEFRLPKDHNHNAIVDSSDSDISHDELDHNKIQYKGNSGIRNQSSHSHDSQPQLPGREQSKQYSRSPSPKRSSGSRTPVETNNSKVRQSDLPFVSERSSTASSPQSPYPSPPASPKPSSRPASRDGDMKVVYPVISKQPRQQAQHRSKPMISEGVVHNSAGHGPSNLRHSSRPASPTEPTKTGRHRGASLSRPPVHDRDGSRIDLHEARTLLTSHHPRSLDSSPAPISHSLRSPKPGLKVDVLYNDTMKGSKYSATLSPDVQRRPLSSDGVSNVFSPAPTAPMSTPHWTANEERIASISPGAAAEIVKYAKSNKVGQQLKPCPRPSYTTQYNDWWTIPAAPDLDLCPDCKKTLQDNGYCGNFVQRQIHAPGTQTRCDLSVPWMRIAWLLVLAGREKIRILQDLVRILSSEIPCPGSTPDVRPKWYRVYDEDADTHIAEWHVCPECMRSIQLLFPNLKGSFSSHTSGSLQPKRCDLTTSFARFAKYIDLLDNSSLQARLYRSDPDLQKFLRLAKDFAGIRPCPRDNQFRGMPWHYIHHIPDFTICEECFMEVVRPAQRAGFDVADQVSKRMALPYNTNMNLSCQLYSPRMRAIFEECCQNRDITSLREHSMARVLKERELQHHAEITKTLPEDRRGQEMQRLIEEWIRWQ</sequence>
<dbReference type="AlphaFoldDB" id="A0A8H3IQK9"/>
<evidence type="ECO:0000313" key="3">
    <source>
        <dbReference type="Proteomes" id="UP000664169"/>
    </source>
</evidence>
<evidence type="ECO:0000256" key="1">
    <source>
        <dbReference type="SAM" id="MobiDB-lite"/>
    </source>
</evidence>
<feature type="compositionally biased region" description="Polar residues" evidence="1">
    <location>
        <begin position="1"/>
        <end position="19"/>
    </location>
</feature>
<feature type="compositionally biased region" description="Low complexity" evidence="1">
    <location>
        <begin position="351"/>
        <end position="365"/>
    </location>
</feature>
<feature type="compositionally biased region" description="Basic and acidic residues" evidence="1">
    <location>
        <begin position="311"/>
        <end position="321"/>
    </location>
</feature>
<accession>A0A8H3IQK9</accession>